<dbReference type="Gene3D" id="3.90.920.10">
    <property type="entry name" value="DNA primase, PRIM domain"/>
    <property type="match status" value="1"/>
</dbReference>
<comment type="caution">
    <text evidence="2">The sequence shown here is derived from an EMBL/GenBank/DDBJ whole genome shotgun (WGS) entry which is preliminary data.</text>
</comment>
<dbReference type="EMBL" id="NHOA01000024">
    <property type="protein sequence ID" value="PHQ39913.1"/>
    <property type="molecule type" value="Genomic_DNA"/>
</dbReference>
<dbReference type="Proteomes" id="UP000222824">
    <property type="component" value="Unassembled WGS sequence"/>
</dbReference>
<protein>
    <submittedName>
        <fullName evidence="2">Uncharacterized protein</fullName>
    </submittedName>
</protein>
<reference evidence="2 3" key="1">
    <citation type="journal article" date="2014" name="Front. Microbiol.">
        <title>Population and genomic analysis of the genus Halorubrum.</title>
        <authorList>
            <person name="Fullmer M.S."/>
            <person name="Soucy S.M."/>
            <person name="Swithers K.S."/>
            <person name="Makkay A.M."/>
            <person name="Wheeler R."/>
            <person name="Ventosa A."/>
            <person name="Gogarten J.P."/>
            <person name="Papke R.T."/>
        </authorList>
    </citation>
    <scope>NUCLEOTIDE SEQUENCE [LARGE SCALE GENOMIC DNA]</scope>
    <source>
        <strain evidence="2 3">C49</strain>
    </source>
</reference>
<name>A0A2G1WLS4_9EURY</name>
<accession>A0A2G1WLS4</accession>
<organism evidence="2 3">
    <name type="scientific">Halorubrum persicum</name>
    <dbReference type="NCBI Taxonomy" id="1383844"/>
    <lineage>
        <taxon>Archaea</taxon>
        <taxon>Methanobacteriati</taxon>
        <taxon>Methanobacteriota</taxon>
        <taxon>Stenosarchaea group</taxon>
        <taxon>Halobacteria</taxon>
        <taxon>Halobacteriales</taxon>
        <taxon>Haloferacaceae</taxon>
        <taxon>Halorubrum</taxon>
    </lineage>
</organism>
<dbReference type="AlphaFoldDB" id="A0A2G1WLS4"/>
<feature type="compositionally biased region" description="Low complexity" evidence="1">
    <location>
        <begin position="376"/>
        <end position="391"/>
    </location>
</feature>
<evidence type="ECO:0000256" key="1">
    <source>
        <dbReference type="SAM" id="MobiDB-lite"/>
    </source>
</evidence>
<sequence>MYKVPREQYERQDEFETGYEIKGGSSIAKEIQDECEEDDRVLCPVHIESDAYHEVGPDTLITWFQEFVDDYLEVPFNTCTLYFSGNRSIHVHVPRFVSGEADRERLKELAEAFCEDADADLDLGLYSRKRLFRLPGVEHSNSGIPKVEIEPTWDRTRIFREANGTNPNTPATYADVLWDMFGQESLTVGTVGPEVNQPQNLFQVLDPEKTLLEFAHDELENEIETPLIEQVAYPEDSADVPEWSMYNTQEFSPYALASGNPRSVAAVRVKGGPFARRDKRGGATMVPAYFYGAVGGDGEFTKQDVHAPLQLSKKDYRKWDYEVGEKIVIIGGKSGSSRIFSVSSWEATVVGHALLSEEGGRDTALDCLSEEGYDVGSSGSGMSSSQETTTSRTATSDEESRTIWPARENPQTEAEALQRKAEQEGIDTLSHKERMRVACRHLQYGWKPTWDWFNEQFGSDFKPDVTSKFLRGIVEEPKFNEYEDVDVPDNPI</sequence>
<gene>
    <name evidence="2" type="ORF">DJ69_03710</name>
</gene>
<keyword evidence="3" id="KW-1185">Reference proteome</keyword>
<dbReference type="SUPFAM" id="SSF56747">
    <property type="entry name" value="Prim-pol domain"/>
    <property type="match status" value="1"/>
</dbReference>
<evidence type="ECO:0000313" key="3">
    <source>
        <dbReference type="Proteomes" id="UP000222824"/>
    </source>
</evidence>
<feature type="region of interest" description="Disordered" evidence="1">
    <location>
        <begin position="374"/>
        <end position="413"/>
    </location>
</feature>
<proteinExistence type="predicted"/>
<evidence type="ECO:0000313" key="2">
    <source>
        <dbReference type="EMBL" id="PHQ39913.1"/>
    </source>
</evidence>